<evidence type="ECO:0000313" key="4">
    <source>
        <dbReference type="Proteomes" id="UP001151760"/>
    </source>
</evidence>
<proteinExistence type="predicted"/>
<evidence type="ECO:0000256" key="1">
    <source>
        <dbReference type="SAM" id="MobiDB-lite"/>
    </source>
</evidence>
<gene>
    <name evidence="3" type="ORF">Tco_1069796</name>
</gene>
<feature type="compositionally biased region" description="Low complexity" evidence="1">
    <location>
        <begin position="125"/>
        <end position="137"/>
    </location>
</feature>
<evidence type="ECO:0000313" key="3">
    <source>
        <dbReference type="EMBL" id="GJT88079.1"/>
    </source>
</evidence>
<protein>
    <submittedName>
        <fullName evidence="3">Uncharacterized protein</fullName>
    </submittedName>
</protein>
<feature type="compositionally biased region" description="Polar residues" evidence="1">
    <location>
        <begin position="146"/>
        <end position="155"/>
    </location>
</feature>
<keyword evidence="2" id="KW-0812">Transmembrane</keyword>
<reference evidence="3" key="2">
    <citation type="submission" date="2022-01" db="EMBL/GenBank/DDBJ databases">
        <authorList>
            <person name="Yamashiro T."/>
            <person name="Shiraishi A."/>
            <person name="Satake H."/>
            <person name="Nakayama K."/>
        </authorList>
    </citation>
    <scope>NUCLEOTIDE SEQUENCE</scope>
</reference>
<accession>A0ABQ5HKY4</accession>
<keyword evidence="2" id="KW-0472">Membrane</keyword>
<feature type="transmembrane region" description="Helical" evidence="2">
    <location>
        <begin position="6"/>
        <end position="23"/>
    </location>
</feature>
<dbReference type="Proteomes" id="UP001151760">
    <property type="component" value="Unassembled WGS sequence"/>
</dbReference>
<evidence type="ECO:0000256" key="2">
    <source>
        <dbReference type="SAM" id="Phobius"/>
    </source>
</evidence>
<organism evidence="3 4">
    <name type="scientific">Tanacetum coccineum</name>
    <dbReference type="NCBI Taxonomy" id="301880"/>
    <lineage>
        <taxon>Eukaryota</taxon>
        <taxon>Viridiplantae</taxon>
        <taxon>Streptophyta</taxon>
        <taxon>Embryophyta</taxon>
        <taxon>Tracheophyta</taxon>
        <taxon>Spermatophyta</taxon>
        <taxon>Magnoliopsida</taxon>
        <taxon>eudicotyledons</taxon>
        <taxon>Gunneridae</taxon>
        <taxon>Pentapetalae</taxon>
        <taxon>asterids</taxon>
        <taxon>campanulids</taxon>
        <taxon>Asterales</taxon>
        <taxon>Asteraceae</taxon>
        <taxon>Asteroideae</taxon>
        <taxon>Anthemideae</taxon>
        <taxon>Anthemidinae</taxon>
        <taxon>Tanacetum</taxon>
    </lineage>
</organism>
<sequence length="163" mass="18120">MVDVLRFATLLSLIYVGVLSLPAQRRSSRLWQWDQHFVIDVSIVGDDDAIGVGGIDPYLGGAARHCIHVTIDKMIPHTFPTYEIVQQSDAADGVGHQLVEQSESTLVRGLGLWRDFKKRLITKGSFTTDSEPTSSDSSTRKRKNPSVITTASSQDIDIPRRFH</sequence>
<name>A0ABQ5HKY4_9ASTR</name>
<feature type="region of interest" description="Disordered" evidence="1">
    <location>
        <begin position="125"/>
        <end position="163"/>
    </location>
</feature>
<reference evidence="3" key="1">
    <citation type="journal article" date="2022" name="Int. J. Mol. Sci.">
        <title>Draft Genome of Tanacetum Coccineum: Genomic Comparison of Closely Related Tanacetum-Family Plants.</title>
        <authorList>
            <person name="Yamashiro T."/>
            <person name="Shiraishi A."/>
            <person name="Nakayama K."/>
            <person name="Satake H."/>
        </authorList>
    </citation>
    <scope>NUCLEOTIDE SEQUENCE</scope>
</reference>
<dbReference type="EMBL" id="BQNB010019696">
    <property type="protein sequence ID" value="GJT88079.1"/>
    <property type="molecule type" value="Genomic_DNA"/>
</dbReference>
<keyword evidence="2" id="KW-1133">Transmembrane helix</keyword>
<keyword evidence="4" id="KW-1185">Reference proteome</keyword>
<comment type="caution">
    <text evidence="3">The sequence shown here is derived from an EMBL/GenBank/DDBJ whole genome shotgun (WGS) entry which is preliminary data.</text>
</comment>